<dbReference type="GO" id="GO:0000712">
    <property type="term" value="P:resolution of meiotic recombination intermediates"/>
    <property type="evidence" value="ECO:0007669"/>
    <property type="project" value="TreeGrafter"/>
</dbReference>
<dbReference type="PANTHER" id="PTHR28680:SF1">
    <property type="entry name" value="CENTROMERE PROTEIN X"/>
    <property type="match status" value="1"/>
</dbReference>
<dbReference type="GO" id="GO:0051382">
    <property type="term" value="P:kinetochore assembly"/>
    <property type="evidence" value="ECO:0007669"/>
    <property type="project" value="InterPro"/>
</dbReference>
<dbReference type="GO" id="GO:0071821">
    <property type="term" value="C:FANCM-MHF complex"/>
    <property type="evidence" value="ECO:0007669"/>
    <property type="project" value="TreeGrafter"/>
</dbReference>
<dbReference type="EMBL" id="LMYN01000002">
    <property type="protein sequence ID" value="KSA04043.1"/>
    <property type="molecule type" value="Genomic_DNA"/>
</dbReference>
<comment type="subcellular location">
    <subcellularLocation>
        <location evidence="1">Nucleus</location>
    </subcellularLocation>
</comment>
<evidence type="ECO:0000256" key="1">
    <source>
        <dbReference type="ARBA" id="ARBA00004123"/>
    </source>
</evidence>
<dbReference type="GO" id="GO:0031297">
    <property type="term" value="P:replication fork processing"/>
    <property type="evidence" value="ECO:0007669"/>
    <property type="project" value="TreeGrafter"/>
</dbReference>
<reference evidence="8 9" key="1">
    <citation type="submission" date="2015-11" db="EMBL/GenBank/DDBJ databases">
        <title>The genome of Debaryomyces fabryi.</title>
        <authorList>
            <person name="Tafer H."/>
            <person name="Lopandic K."/>
        </authorList>
    </citation>
    <scope>NUCLEOTIDE SEQUENCE [LARGE SCALE GENOMIC DNA]</scope>
    <source>
        <strain evidence="8 9">CBS 789</strain>
    </source>
</reference>
<dbReference type="InterPro" id="IPR009072">
    <property type="entry name" value="Histone-fold"/>
</dbReference>
<dbReference type="RefSeq" id="XP_015470145.1">
    <property type="nucleotide sequence ID" value="XM_015608952.1"/>
</dbReference>
<feature type="compositionally biased region" description="Basic and acidic residues" evidence="7">
    <location>
        <begin position="84"/>
        <end position="96"/>
    </location>
</feature>
<comment type="similarity">
    <text evidence="2">Belongs to the CENP-X/MHF2 family.</text>
</comment>
<evidence type="ECO:0000256" key="5">
    <source>
        <dbReference type="ARBA" id="ARBA00023204"/>
    </source>
</evidence>
<dbReference type="GeneID" id="26837131"/>
<evidence type="ECO:0000256" key="4">
    <source>
        <dbReference type="ARBA" id="ARBA00023125"/>
    </source>
</evidence>
<keyword evidence="5" id="KW-0234">DNA repair</keyword>
<evidence type="ECO:0000256" key="3">
    <source>
        <dbReference type="ARBA" id="ARBA00022763"/>
    </source>
</evidence>
<comment type="caution">
    <text evidence="8">The sequence shown here is derived from an EMBL/GenBank/DDBJ whole genome shotgun (WGS) entry which is preliminary data.</text>
</comment>
<evidence type="ECO:0000256" key="7">
    <source>
        <dbReference type="SAM" id="MobiDB-lite"/>
    </source>
</evidence>
<dbReference type="Pfam" id="PF09415">
    <property type="entry name" value="CENP-X"/>
    <property type="match status" value="1"/>
</dbReference>
<organism evidence="8 9">
    <name type="scientific">Debaryomyces fabryi</name>
    <dbReference type="NCBI Taxonomy" id="58627"/>
    <lineage>
        <taxon>Eukaryota</taxon>
        <taxon>Fungi</taxon>
        <taxon>Dikarya</taxon>
        <taxon>Ascomycota</taxon>
        <taxon>Saccharomycotina</taxon>
        <taxon>Pichiomycetes</taxon>
        <taxon>Debaryomycetaceae</taxon>
        <taxon>Debaryomyces</taxon>
    </lineage>
</organism>
<evidence type="ECO:0000256" key="2">
    <source>
        <dbReference type="ARBA" id="ARBA00009359"/>
    </source>
</evidence>
<gene>
    <name evidence="8" type="ORF">AC631_00122</name>
</gene>
<dbReference type="Gene3D" id="1.10.20.10">
    <property type="entry name" value="Histone, subunit A"/>
    <property type="match status" value="1"/>
</dbReference>
<keyword evidence="4" id="KW-0238">DNA-binding</keyword>
<dbReference type="GO" id="GO:0006281">
    <property type="term" value="P:DNA repair"/>
    <property type="evidence" value="ECO:0007669"/>
    <property type="project" value="UniProtKB-KW"/>
</dbReference>
<dbReference type="InterPro" id="IPR018552">
    <property type="entry name" value="CENP-X"/>
</dbReference>
<dbReference type="GO" id="GO:0046982">
    <property type="term" value="F:protein heterodimerization activity"/>
    <property type="evidence" value="ECO:0007669"/>
    <property type="project" value="InterPro"/>
</dbReference>
<evidence type="ECO:0000256" key="6">
    <source>
        <dbReference type="ARBA" id="ARBA00023242"/>
    </source>
</evidence>
<dbReference type="GO" id="GO:0003677">
    <property type="term" value="F:DNA binding"/>
    <property type="evidence" value="ECO:0007669"/>
    <property type="project" value="UniProtKB-KW"/>
</dbReference>
<protein>
    <submittedName>
        <fullName evidence="8">Uncharacterized protein</fullName>
    </submittedName>
</protein>
<evidence type="ECO:0000313" key="8">
    <source>
        <dbReference type="EMBL" id="KSA04043.1"/>
    </source>
</evidence>
<dbReference type="PANTHER" id="PTHR28680">
    <property type="entry name" value="CENTROMERE PROTEIN X"/>
    <property type="match status" value="1"/>
</dbReference>
<keyword evidence="6" id="KW-0539">Nucleus</keyword>
<proteinExistence type="inferred from homology"/>
<sequence>MDNDSNNISKDSAGIPIATIARLFQSAAFKNEKTRITQKTLQLSSEYIKLFINEALIRSNEERLAEGDSLTKVDGIDNLNKPREIEHKDIDARVADDTMNDGSEPEDEDDLDDPTQIGTQNQTAYNSDVDLGNDTLDVKHLSKVAGILVLDF</sequence>
<dbReference type="OrthoDB" id="2500381at2759"/>
<feature type="compositionally biased region" description="Polar residues" evidence="7">
    <location>
        <begin position="116"/>
        <end position="126"/>
    </location>
</feature>
<keyword evidence="3" id="KW-0227">DNA damage</keyword>
<dbReference type="CDD" id="cd22921">
    <property type="entry name" value="HFD_CENP-X"/>
    <property type="match status" value="1"/>
</dbReference>
<feature type="compositionally biased region" description="Acidic residues" evidence="7">
    <location>
        <begin position="103"/>
        <end position="113"/>
    </location>
</feature>
<accession>A0A0V1Q6C0</accession>
<dbReference type="AlphaFoldDB" id="A0A0V1Q6C0"/>
<evidence type="ECO:0000313" key="9">
    <source>
        <dbReference type="Proteomes" id="UP000054251"/>
    </source>
</evidence>
<feature type="region of interest" description="Disordered" evidence="7">
    <location>
        <begin position="84"/>
        <end position="130"/>
    </location>
</feature>
<keyword evidence="9" id="KW-1185">Reference proteome</keyword>
<dbReference type="Proteomes" id="UP000054251">
    <property type="component" value="Unassembled WGS sequence"/>
</dbReference>
<name>A0A0V1Q6C0_9ASCO</name>